<comment type="subcellular location">
    <subcellularLocation>
        <location evidence="2">Membrane</location>
    </subcellularLocation>
</comment>
<dbReference type="Gene3D" id="1.10.287.130">
    <property type="match status" value="1"/>
</dbReference>
<dbReference type="SMART" id="SM00304">
    <property type="entry name" value="HAMP"/>
    <property type="match status" value="1"/>
</dbReference>
<feature type="transmembrane region" description="Helical" evidence="10">
    <location>
        <begin position="205"/>
        <end position="228"/>
    </location>
</feature>
<dbReference type="RefSeq" id="WP_015680901.1">
    <property type="nucleotide sequence ID" value="NZ_AOGZ02000014.1"/>
</dbReference>
<evidence type="ECO:0000256" key="8">
    <source>
        <dbReference type="ARBA" id="ARBA00022840"/>
    </source>
</evidence>
<dbReference type="EMBL" id="AOGZ02000014">
    <property type="protein sequence ID" value="EOQ95521.1"/>
    <property type="molecule type" value="Genomic_DNA"/>
</dbReference>
<feature type="transmembrane region" description="Helical" evidence="10">
    <location>
        <begin position="277"/>
        <end position="299"/>
    </location>
</feature>
<keyword evidence="5" id="KW-0808">Transferase</keyword>
<feature type="transmembrane region" description="Helical" evidence="10">
    <location>
        <begin position="167"/>
        <end position="185"/>
    </location>
</feature>
<dbReference type="SMART" id="SM00387">
    <property type="entry name" value="HATPase_c"/>
    <property type="match status" value="1"/>
</dbReference>
<reference evidence="13" key="1">
    <citation type="submission" date="2013-04" db="EMBL/GenBank/DDBJ databases">
        <authorList>
            <person name="Harkins D.M."/>
            <person name="Durkin A.S."/>
            <person name="Brinkac L.M."/>
            <person name="Haft D.H."/>
            <person name="Selengut J.D."/>
            <person name="Sanka R."/>
            <person name="DePew J."/>
            <person name="Purushe J."/>
            <person name="Galloway R.L."/>
            <person name="Vinetz J.M."/>
            <person name="Sutton G.G."/>
            <person name="Nierman W.C."/>
            <person name="Fouts D.E."/>
        </authorList>
    </citation>
    <scope>NUCLEOTIDE SEQUENCE [LARGE SCALE GENOMIC DNA]</scope>
    <source>
        <strain evidence="13">CDC</strain>
    </source>
</reference>
<keyword evidence="8" id="KW-0067">ATP-binding</keyword>
<feature type="domain" description="Histidine kinase" evidence="11">
    <location>
        <begin position="700"/>
        <end position="904"/>
    </location>
</feature>
<dbReference type="Pfam" id="PF00672">
    <property type="entry name" value="HAMP"/>
    <property type="match status" value="1"/>
</dbReference>
<feature type="transmembrane region" description="Helical" evidence="10">
    <location>
        <begin position="460"/>
        <end position="479"/>
    </location>
</feature>
<evidence type="ECO:0000313" key="13">
    <source>
        <dbReference type="EMBL" id="EOQ95521.1"/>
    </source>
</evidence>
<keyword evidence="10" id="KW-1133">Transmembrane helix</keyword>
<dbReference type="GO" id="GO:0000155">
    <property type="term" value="F:phosphorelay sensor kinase activity"/>
    <property type="evidence" value="ECO:0007669"/>
    <property type="project" value="InterPro"/>
</dbReference>
<dbReference type="InterPro" id="IPR003661">
    <property type="entry name" value="HisK_dim/P_dom"/>
</dbReference>
<dbReference type="PROSITE" id="PS50109">
    <property type="entry name" value="HIS_KIN"/>
    <property type="match status" value="1"/>
</dbReference>
<feature type="transmembrane region" description="Helical" evidence="10">
    <location>
        <begin position="64"/>
        <end position="87"/>
    </location>
</feature>
<evidence type="ECO:0000256" key="2">
    <source>
        <dbReference type="ARBA" id="ARBA00004370"/>
    </source>
</evidence>
<evidence type="ECO:0000259" key="12">
    <source>
        <dbReference type="PROSITE" id="PS50885"/>
    </source>
</evidence>
<feature type="domain" description="HAMP" evidence="12">
    <location>
        <begin position="477"/>
        <end position="529"/>
    </location>
</feature>
<proteinExistence type="predicted"/>
<gene>
    <name evidence="13" type="ORF">LEP1GSC195_2030</name>
</gene>
<dbReference type="InterPro" id="IPR005467">
    <property type="entry name" value="His_kinase_dom"/>
</dbReference>
<dbReference type="InterPro" id="IPR036890">
    <property type="entry name" value="HATPase_C_sf"/>
</dbReference>
<dbReference type="Pfam" id="PF02518">
    <property type="entry name" value="HATPase_c"/>
    <property type="match status" value="1"/>
</dbReference>
<dbReference type="PROSITE" id="PS50885">
    <property type="entry name" value="HAMP"/>
    <property type="match status" value="1"/>
</dbReference>
<evidence type="ECO:0000256" key="9">
    <source>
        <dbReference type="ARBA" id="ARBA00023012"/>
    </source>
</evidence>
<dbReference type="GO" id="GO:0005524">
    <property type="term" value="F:ATP binding"/>
    <property type="evidence" value="ECO:0007669"/>
    <property type="project" value="UniProtKB-KW"/>
</dbReference>
<evidence type="ECO:0000256" key="6">
    <source>
        <dbReference type="ARBA" id="ARBA00022741"/>
    </source>
</evidence>
<evidence type="ECO:0000256" key="10">
    <source>
        <dbReference type="SAM" id="Phobius"/>
    </source>
</evidence>
<dbReference type="AlphaFoldDB" id="R8ZZW1"/>
<dbReference type="Gene3D" id="3.30.565.10">
    <property type="entry name" value="Histidine kinase-like ATPase, C-terminal domain"/>
    <property type="match status" value="1"/>
</dbReference>
<dbReference type="PANTHER" id="PTHR43065:SF10">
    <property type="entry name" value="PEROXIDE STRESS-ACTIVATED HISTIDINE KINASE MAK3"/>
    <property type="match status" value="1"/>
</dbReference>
<keyword evidence="14" id="KW-1185">Reference proteome</keyword>
<keyword evidence="7" id="KW-0418">Kinase</keyword>
<keyword evidence="4" id="KW-0597">Phosphoprotein</keyword>
<evidence type="ECO:0000313" key="14">
    <source>
        <dbReference type="Proteomes" id="UP000013984"/>
    </source>
</evidence>
<comment type="catalytic activity">
    <reaction evidence="1">
        <text>ATP + protein L-histidine = ADP + protein N-phospho-L-histidine.</text>
        <dbReference type="EC" id="2.7.13.3"/>
    </reaction>
</comment>
<dbReference type="InterPro" id="IPR004358">
    <property type="entry name" value="Sig_transdc_His_kin-like_C"/>
</dbReference>
<dbReference type="PANTHER" id="PTHR43065">
    <property type="entry name" value="SENSOR HISTIDINE KINASE"/>
    <property type="match status" value="1"/>
</dbReference>
<feature type="transmembrane region" description="Helical" evidence="10">
    <location>
        <begin position="22"/>
        <end position="44"/>
    </location>
</feature>
<evidence type="ECO:0000256" key="4">
    <source>
        <dbReference type="ARBA" id="ARBA00022553"/>
    </source>
</evidence>
<sequence length="909" mass="103244">MVEIIVWIELVISNIPLPILEVWGRFSFLLGSIISVFAFTGFTFRNGKTFRISREVWNWNLTSFYWFLITFVTIFLTGYLGSSIVLIPGAQTLESLKDLSVFLCLNFFGYPALLAVPFAYGLSDLIEGVPPEFLWDWLPGYFINPSLFWLSYQMIGKSPDFRKFRIWVYYFLFVLLFLFLEPFLWGYLCSEQFGAEISYHTISSALLFTTGITWILAPFVMLVTFPVVRRFGLFWAEVPGQVKEVTLSDPQIIWKSGPKMDPFQTESDLRSGISLQLFIVTPFVCLVLVLVGFTAYITLKNAEESAFQMVEVLHRQWSKNIGLSLDRYLSLGPSTNKEVSDDSSLGKVLDDSKVNAQGRAFLLDEHLYPLASLSSETGKSRLLEIVRVELKKLGNEINTSEKRFSFAVVTKKPLSRENWNAMVTIYTHPNLKEKTYLITLFPYSFYLSGVITGNSKSAMVFAWAILLSLILAAVMAEFVTRPVLSFAKASKSLARGDWNYPVDESMIAELKDLSEAFRFMSSELKQSFERVEESQRLVMETNSNLEEKIGQRTEALIESNRSLVEMIETKEKILIDLHNTQTQLLMSEKLAALGQFAAGITHELNTPLGAITSSVRAMSEILKNDITDLPLFLESLNLSEREDFRYLLHLSVSFGSRNSGLLNRAEKKERLGILNSHQIENPEEIMEDLTSLGILQLDEPLLNVLKKPRSGIILQNVLILGSLYRLVYVVQTATEKASHVINALKHYLHTDRLETETKFQNVHIPTEIDSILTLYQAKIKNDVEIIKFYSTSDYCLAERDKLNQVWINIINNALQAMEYRGKLKISVTSDAKSVITSILDSGKGIAPEIRDKIFLPFFTTKKHGEGIGLGLDICKQIVEKMKGTIEFSSDDHGTEFRVYLPKVVEGERV</sequence>
<organism evidence="13 14">
    <name type="scientific">Leptospira wolbachii serovar Codice str. CDC</name>
    <dbReference type="NCBI Taxonomy" id="1218599"/>
    <lineage>
        <taxon>Bacteria</taxon>
        <taxon>Pseudomonadati</taxon>
        <taxon>Spirochaetota</taxon>
        <taxon>Spirochaetia</taxon>
        <taxon>Leptospirales</taxon>
        <taxon>Leptospiraceae</taxon>
        <taxon>Leptospira</taxon>
    </lineage>
</organism>
<dbReference type="SUPFAM" id="SSF47384">
    <property type="entry name" value="Homodimeric domain of signal transducing histidine kinase"/>
    <property type="match status" value="1"/>
</dbReference>
<keyword evidence="6" id="KW-0547">Nucleotide-binding</keyword>
<dbReference type="Proteomes" id="UP000013984">
    <property type="component" value="Unassembled WGS sequence"/>
</dbReference>
<dbReference type="CDD" id="cd06225">
    <property type="entry name" value="HAMP"/>
    <property type="match status" value="1"/>
</dbReference>
<dbReference type="CDD" id="cd00082">
    <property type="entry name" value="HisKA"/>
    <property type="match status" value="1"/>
</dbReference>
<evidence type="ECO:0000256" key="5">
    <source>
        <dbReference type="ARBA" id="ARBA00022679"/>
    </source>
</evidence>
<evidence type="ECO:0000256" key="3">
    <source>
        <dbReference type="ARBA" id="ARBA00012438"/>
    </source>
</evidence>
<evidence type="ECO:0000259" key="11">
    <source>
        <dbReference type="PROSITE" id="PS50109"/>
    </source>
</evidence>
<dbReference type="OrthoDB" id="338017at2"/>
<dbReference type="InterPro" id="IPR003660">
    <property type="entry name" value="HAMP_dom"/>
</dbReference>
<dbReference type="Gene3D" id="6.10.340.10">
    <property type="match status" value="1"/>
</dbReference>
<dbReference type="EC" id="2.7.13.3" evidence="3"/>
<evidence type="ECO:0000256" key="1">
    <source>
        <dbReference type="ARBA" id="ARBA00000085"/>
    </source>
</evidence>
<name>R8ZZW1_9LEPT</name>
<accession>R8ZZW1</accession>
<comment type="caution">
    <text evidence="13">The sequence shown here is derived from an EMBL/GenBank/DDBJ whole genome shotgun (WGS) entry which is preliminary data.</text>
</comment>
<keyword evidence="10" id="KW-0472">Membrane</keyword>
<evidence type="ECO:0000256" key="7">
    <source>
        <dbReference type="ARBA" id="ARBA00022777"/>
    </source>
</evidence>
<feature type="transmembrane region" description="Helical" evidence="10">
    <location>
        <begin position="99"/>
        <end position="122"/>
    </location>
</feature>
<dbReference type="STRING" id="1218599.LEP1GSC195_2030"/>
<keyword evidence="10" id="KW-0812">Transmembrane</keyword>
<dbReference type="GO" id="GO:0016020">
    <property type="term" value="C:membrane"/>
    <property type="evidence" value="ECO:0007669"/>
    <property type="project" value="UniProtKB-SubCell"/>
</dbReference>
<dbReference type="InterPro" id="IPR003594">
    <property type="entry name" value="HATPase_dom"/>
</dbReference>
<keyword evidence="9" id="KW-0902">Two-component regulatory system</keyword>
<dbReference type="PRINTS" id="PR00344">
    <property type="entry name" value="BCTRLSENSOR"/>
</dbReference>
<protein>
    <recommendedName>
        <fullName evidence="3">histidine kinase</fullName>
        <ecNumber evidence="3">2.7.13.3</ecNumber>
    </recommendedName>
</protein>
<dbReference type="InterPro" id="IPR036097">
    <property type="entry name" value="HisK_dim/P_sf"/>
</dbReference>
<dbReference type="SUPFAM" id="SSF55874">
    <property type="entry name" value="ATPase domain of HSP90 chaperone/DNA topoisomerase II/histidine kinase"/>
    <property type="match status" value="1"/>
</dbReference>